<proteinExistence type="predicted"/>
<evidence type="ECO:0000313" key="2">
    <source>
        <dbReference type="Proteomes" id="UP000727490"/>
    </source>
</evidence>
<dbReference type="EMBL" id="RPHB01000013">
    <property type="protein sequence ID" value="MBW3470287.1"/>
    <property type="molecule type" value="Genomic_DNA"/>
</dbReference>
<sequence>MSGNERASWTGGALGNLLKNETVEDLEQVSRVLKVNALLSVKDEFGDFETFRTSEFLFAEDGFLDIFPFPLVEVSAAGVLGSLDKILISESMVIKYLEIYAVRTSRNYSKKVNVGLVLHFVNQTELVRNIYLNPLLGFKINFDIIFISPQNLLGEKHEFPITHF</sequence>
<dbReference type="Proteomes" id="UP000727490">
    <property type="component" value="Unassembled WGS sequence"/>
</dbReference>
<reference evidence="1 2" key="1">
    <citation type="journal article" date="2020" name="Syst. Appl. Microbiol.">
        <title>Arthrospiribacter ruber gen. nov., sp. nov., a novel bacterium isolated from Arthrospira cultures.</title>
        <authorList>
            <person name="Waleron M."/>
            <person name="Misztak A."/>
            <person name="Waleron M.M."/>
            <person name="Furmaniak M."/>
            <person name="Mrozik A."/>
            <person name="Waleron K."/>
        </authorList>
    </citation>
    <scope>NUCLEOTIDE SEQUENCE [LARGE SCALE GENOMIC DNA]</scope>
    <source>
        <strain evidence="1 2">DPMB0001</strain>
    </source>
</reference>
<keyword evidence="2" id="KW-1185">Reference proteome</keyword>
<name>A0A951J2W9_9BACT</name>
<organism evidence="1 2">
    <name type="scientific">Arthrospiribacter ruber</name>
    <dbReference type="NCBI Taxonomy" id="2487934"/>
    <lineage>
        <taxon>Bacteria</taxon>
        <taxon>Pseudomonadati</taxon>
        <taxon>Bacteroidota</taxon>
        <taxon>Cytophagia</taxon>
        <taxon>Cytophagales</taxon>
        <taxon>Cyclobacteriaceae</taxon>
        <taxon>Arthrospiribacter</taxon>
    </lineage>
</organism>
<protein>
    <submittedName>
        <fullName evidence="1">Uncharacterized protein</fullName>
    </submittedName>
</protein>
<dbReference type="AlphaFoldDB" id="A0A951J2W9"/>
<dbReference type="RefSeq" id="WP_219294020.1">
    <property type="nucleotide sequence ID" value="NZ_RPHB01000013.1"/>
</dbReference>
<accession>A0A951J2W9</accession>
<comment type="caution">
    <text evidence="1">The sequence shown here is derived from an EMBL/GenBank/DDBJ whole genome shotgun (WGS) entry which is preliminary data.</text>
</comment>
<gene>
    <name evidence="1" type="ORF">EGN73_21095</name>
</gene>
<evidence type="ECO:0000313" key="1">
    <source>
        <dbReference type="EMBL" id="MBW3470287.1"/>
    </source>
</evidence>